<evidence type="ECO:0000313" key="3">
    <source>
        <dbReference type="Proteomes" id="UP000076927"/>
    </source>
</evidence>
<gene>
    <name evidence="2" type="ORF">SY83_00515</name>
</gene>
<dbReference type="KEGG" id="pswu:SY83_00515"/>
<dbReference type="STRING" id="1178515.SY83_00515"/>
<dbReference type="InterPro" id="IPR050312">
    <property type="entry name" value="IolE/XylAMocC-like"/>
</dbReference>
<dbReference type="Gene3D" id="3.20.20.150">
    <property type="entry name" value="Divalent-metal-dependent TIM barrel enzymes"/>
    <property type="match status" value="1"/>
</dbReference>
<dbReference type="Proteomes" id="UP000076927">
    <property type="component" value="Chromosome"/>
</dbReference>
<dbReference type="PANTHER" id="PTHR12110">
    <property type="entry name" value="HYDROXYPYRUVATE ISOMERASE"/>
    <property type="match status" value="1"/>
</dbReference>
<keyword evidence="3" id="KW-1185">Reference proteome</keyword>
<dbReference type="PANTHER" id="PTHR12110:SF41">
    <property type="entry name" value="INOSOSE DEHYDRATASE"/>
    <property type="match status" value="1"/>
</dbReference>
<evidence type="ECO:0000313" key="2">
    <source>
        <dbReference type="EMBL" id="ANE45092.1"/>
    </source>
</evidence>
<accession>A0A172TDR7</accession>
<reference evidence="2 3" key="1">
    <citation type="submission" date="2015-01" db="EMBL/GenBank/DDBJ databases">
        <title>Paenibacillus swuensis/DY6/whole genome sequencing.</title>
        <authorList>
            <person name="Kim M.K."/>
            <person name="Srinivasan S."/>
            <person name="Lee J.-J."/>
        </authorList>
    </citation>
    <scope>NUCLEOTIDE SEQUENCE [LARGE SCALE GENOMIC DNA]</scope>
    <source>
        <strain evidence="2 3">DY6</strain>
    </source>
</reference>
<organism evidence="2 3">
    <name type="scientific">Paenibacillus swuensis</name>
    <dbReference type="NCBI Taxonomy" id="1178515"/>
    <lineage>
        <taxon>Bacteria</taxon>
        <taxon>Bacillati</taxon>
        <taxon>Bacillota</taxon>
        <taxon>Bacilli</taxon>
        <taxon>Bacillales</taxon>
        <taxon>Paenibacillaceae</taxon>
        <taxon>Paenibacillus</taxon>
    </lineage>
</organism>
<name>A0A172TDR7_9BACL</name>
<dbReference type="AlphaFoldDB" id="A0A172TDR7"/>
<sequence length="281" mass="31582">MKLAYSSLPCDGWSIDKHIAVCKEHGFNGIELREGPEGLIFLGMELEKARAVGEAFRKAEIAVTDLGTGVCFLGARDEEPQMEHLRTAILLAEAVGAIGVRVFLGNFAARFNTPLQPLDEANMVLLLREACDTAAAHGREIWLETHNEYAMGRVLRPLLDEVGRGNFKVIYDILHPLEDGESFADTIRLLGKDCAHVHMKDGVRSEDPLDHDWTYTVFGEGEAPIQSILQALEEAGYDGFYSLEWETKWRKELQVPGMEPEVIFPEYTKRMNAYEGRRRTS</sequence>
<proteinExistence type="predicted"/>
<dbReference type="RefSeq" id="WP_068603306.1">
    <property type="nucleotide sequence ID" value="NZ_CP011388.1"/>
</dbReference>
<feature type="domain" description="Xylose isomerase-like TIM barrel" evidence="1">
    <location>
        <begin position="20"/>
        <end position="251"/>
    </location>
</feature>
<dbReference type="InterPro" id="IPR036237">
    <property type="entry name" value="Xyl_isomerase-like_sf"/>
</dbReference>
<protein>
    <recommendedName>
        <fullName evidence="1">Xylose isomerase-like TIM barrel domain-containing protein</fullName>
    </recommendedName>
</protein>
<dbReference type="SUPFAM" id="SSF51658">
    <property type="entry name" value="Xylose isomerase-like"/>
    <property type="match status" value="1"/>
</dbReference>
<dbReference type="InterPro" id="IPR013022">
    <property type="entry name" value="Xyl_isomerase-like_TIM-brl"/>
</dbReference>
<dbReference type="PATRIC" id="fig|1178515.4.peg.90"/>
<evidence type="ECO:0000259" key="1">
    <source>
        <dbReference type="Pfam" id="PF01261"/>
    </source>
</evidence>
<dbReference type="Pfam" id="PF01261">
    <property type="entry name" value="AP_endonuc_2"/>
    <property type="match status" value="1"/>
</dbReference>
<dbReference type="EMBL" id="CP011388">
    <property type="protein sequence ID" value="ANE45092.1"/>
    <property type="molecule type" value="Genomic_DNA"/>
</dbReference>